<dbReference type="Proteomes" id="UP000549617">
    <property type="component" value="Unassembled WGS sequence"/>
</dbReference>
<keyword evidence="3" id="KW-1185">Reference proteome</keyword>
<gene>
    <name evidence="2" type="ORF">FHS49_002399</name>
</gene>
<feature type="region of interest" description="Disordered" evidence="1">
    <location>
        <begin position="1"/>
        <end position="29"/>
    </location>
</feature>
<reference evidence="2 3" key="1">
    <citation type="submission" date="2020-08" db="EMBL/GenBank/DDBJ databases">
        <title>Genomic Encyclopedia of Type Strains, Phase IV (KMG-IV): sequencing the most valuable type-strain genomes for metagenomic binning, comparative biology and taxonomic classification.</title>
        <authorList>
            <person name="Goeker M."/>
        </authorList>
    </citation>
    <scope>NUCLEOTIDE SEQUENCE [LARGE SCALE GENOMIC DNA]</scope>
    <source>
        <strain evidence="2 3">DSM 25079</strain>
    </source>
</reference>
<protein>
    <submittedName>
        <fullName evidence="2">Uncharacterized protein</fullName>
    </submittedName>
</protein>
<accession>A0A7W9EFU2</accession>
<evidence type="ECO:0000313" key="3">
    <source>
        <dbReference type="Proteomes" id="UP000549617"/>
    </source>
</evidence>
<evidence type="ECO:0000313" key="2">
    <source>
        <dbReference type="EMBL" id="MBB5686375.1"/>
    </source>
</evidence>
<sequence>MTKASPVPAITASGGASSVLAGPPPFDLA</sequence>
<name>A0A7W9EFU2_9SPHN</name>
<proteinExistence type="predicted"/>
<dbReference type="AlphaFoldDB" id="A0A7W9EFU2"/>
<dbReference type="EMBL" id="JACIJC010000004">
    <property type="protein sequence ID" value="MBB5686375.1"/>
    <property type="molecule type" value="Genomic_DNA"/>
</dbReference>
<comment type="caution">
    <text evidence="2">The sequence shown here is derived from an EMBL/GenBank/DDBJ whole genome shotgun (WGS) entry which is preliminary data.</text>
</comment>
<evidence type="ECO:0000256" key="1">
    <source>
        <dbReference type="SAM" id="MobiDB-lite"/>
    </source>
</evidence>
<organism evidence="2 3">
    <name type="scientific">Sphingobium boeckii</name>
    <dbReference type="NCBI Taxonomy" id="1082345"/>
    <lineage>
        <taxon>Bacteria</taxon>
        <taxon>Pseudomonadati</taxon>
        <taxon>Pseudomonadota</taxon>
        <taxon>Alphaproteobacteria</taxon>
        <taxon>Sphingomonadales</taxon>
        <taxon>Sphingomonadaceae</taxon>
        <taxon>Sphingobium</taxon>
    </lineage>
</organism>